<gene>
    <name evidence="1" type="ORF">WJ35_22105</name>
</gene>
<evidence type="ECO:0000313" key="1">
    <source>
        <dbReference type="EMBL" id="AOJ77766.1"/>
    </source>
</evidence>
<organism evidence="1 2">
    <name type="scientific">Burkholderia ubonensis</name>
    <dbReference type="NCBI Taxonomy" id="101571"/>
    <lineage>
        <taxon>Bacteria</taxon>
        <taxon>Pseudomonadati</taxon>
        <taxon>Pseudomonadota</taxon>
        <taxon>Betaproteobacteria</taxon>
        <taxon>Burkholderiales</taxon>
        <taxon>Burkholderiaceae</taxon>
        <taxon>Burkholderia</taxon>
        <taxon>Burkholderia cepacia complex</taxon>
    </lineage>
</organism>
<dbReference type="EMBL" id="CP013422">
    <property type="protein sequence ID" value="AOJ77766.1"/>
    <property type="molecule type" value="Genomic_DNA"/>
</dbReference>
<sequence>MPHVVHATPPRIAAPREQQRVTGEAARDIQTFHPGIRTQRQLRYAAARAVRSRRRRGEAGCKHGAVEALARATAWCRAQADA</sequence>
<dbReference type="AlphaFoldDB" id="A0A1B4LKU1"/>
<proteinExistence type="predicted"/>
<accession>A0A1B4LKU1</accession>
<protein>
    <submittedName>
        <fullName evidence="1">Uncharacterized protein</fullName>
    </submittedName>
</protein>
<evidence type="ECO:0000313" key="2">
    <source>
        <dbReference type="Proteomes" id="UP000243680"/>
    </source>
</evidence>
<reference evidence="1 2" key="1">
    <citation type="submission" date="2015-12" db="EMBL/GenBank/DDBJ databases">
        <title>Diversity of Burkholderia near neighbor genomes.</title>
        <authorList>
            <person name="Sahl J."/>
            <person name="Wagner D."/>
            <person name="Keim P."/>
        </authorList>
    </citation>
    <scope>NUCLEOTIDE SEQUENCE [LARGE SCALE GENOMIC DNA]</scope>
    <source>
        <strain evidence="1 2">MSMB0783</strain>
    </source>
</reference>
<name>A0A1B4LKU1_9BURK</name>
<dbReference type="Proteomes" id="UP000243680">
    <property type="component" value="Chromosome 2"/>
</dbReference>